<dbReference type="AlphaFoldDB" id="A0AAV5I0T5"/>
<dbReference type="PANTHER" id="PTHR33233:SF14">
    <property type="entry name" value="ENDONUCLEASE_EXONUCLEASE_PHOSPHATASE"/>
    <property type="match status" value="1"/>
</dbReference>
<dbReference type="PANTHER" id="PTHR33233">
    <property type="entry name" value="ENDONUCLEASE/EXONUCLEASE/PHOSPHATASE"/>
    <property type="match status" value="1"/>
</dbReference>
<organism evidence="2 3">
    <name type="scientific">Rubroshorea leprosula</name>
    <dbReference type="NCBI Taxonomy" id="152421"/>
    <lineage>
        <taxon>Eukaryota</taxon>
        <taxon>Viridiplantae</taxon>
        <taxon>Streptophyta</taxon>
        <taxon>Embryophyta</taxon>
        <taxon>Tracheophyta</taxon>
        <taxon>Spermatophyta</taxon>
        <taxon>Magnoliopsida</taxon>
        <taxon>eudicotyledons</taxon>
        <taxon>Gunneridae</taxon>
        <taxon>Pentapetalae</taxon>
        <taxon>rosids</taxon>
        <taxon>malvids</taxon>
        <taxon>Malvales</taxon>
        <taxon>Dipterocarpaceae</taxon>
        <taxon>Rubroshorea</taxon>
    </lineage>
</organism>
<dbReference type="InterPro" id="IPR025558">
    <property type="entry name" value="DUF4283"/>
</dbReference>
<comment type="caution">
    <text evidence="2">The sequence shown here is derived from an EMBL/GenBank/DDBJ whole genome shotgun (WGS) entry which is preliminary data.</text>
</comment>
<gene>
    <name evidence="2" type="ORF">SLEP1_g6756</name>
</gene>
<dbReference type="Proteomes" id="UP001054252">
    <property type="component" value="Unassembled WGS sequence"/>
</dbReference>
<name>A0AAV5I0T5_9ROSI</name>
<sequence>MGGRGRQKKKDPPPKGETIKEQAEAMKLVARDLNQMGFEVEELRQMHPNLEDTKGDSKGTLLKLATSGLVSEIVNQYSLVQDLKKSDVVSTTSSSGIAISPSARSIGVIEKEKEDFQPSLKQKPLRSWASVVEGNRGIRKGWDLQCVKPHNPIGVMVITKDEWVKGSKIWENALVGYVLGLRPTFKDMANFVNNRWKEFQVPKAFLLRNGVFLFDFANGDAKQATLEKRWTFNGDPLILKQWTLDFDLDNLDIIKKQRVAYARMLVETKIMDTPPRVVPVVGPKGVFQQPVVFEWEPTRCGKCRNLGMKRGIVKLRKKRGEVQTGANSSNMKQSTLIHVAGKMIVGSNEKCLVQLGVGVLRQGNL</sequence>
<protein>
    <recommendedName>
        <fullName evidence="1">DUF4283 domain-containing protein</fullName>
    </recommendedName>
</protein>
<reference evidence="2 3" key="1">
    <citation type="journal article" date="2021" name="Commun. Biol.">
        <title>The genome of Shorea leprosula (Dipterocarpaceae) highlights the ecological relevance of drought in aseasonal tropical rainforests.</title>
        <authorList>
            <person name="Ng K.K.S."/>
            <person name="Kobayashi M.J."/>
            <person name="Fawcett J.A."/>
            <person name="Hatakeyama M."/>
            <person name="Paape T."/>
            <person name="Ng C.H."/>
            <person name="Ang C.C."/>
            <person name="Tnah L.H."/>
            <person name="Lee C.T."/>
            <person name="Nishiyama T."/>
            <person name="Sese J."/>
            <person name="O'Brien M.J."/>
            <person name="Copetti D."/>
            <person name="Mohd Noor M.I."/>
            <person name="Ong R.C."/>
            <person name="Putra M."/>
            <person name="Sireger I.Z."/>
            <person name="Indrioko S."/>
            <person name="Kosugi Y."/>
            <person name="Izuno A."/>
            <person name="Isagi Y."/>
            <person name="Lee S.L."/>
            <person name="Shimizu K.K."/>
        </authorList>
    </citation>
    <scope>NUCLEOTIDE SEQUENCE [LARGE SCALE GENOMIC DNA]</scope>
    <source>
        <strain evidence="2">214</strain>
    </source>
</reference>
<feature type="domain" description="DUF4283" evidence="1">
    <location>
        <begin position="170"/>
        <end position="249"/>
    </location>
</feature>
<evidence type="ECO:0000313" key="2">
    <source>
        <dbReference type="EMBL" id="GKU93131.1"/>
    </source>
</evidence>
<proteinExistence type="predicted"/>
<dbReference type="EMBL" id="BPVZ01000006">
    <property type="protein sequence ID" value="GKU93131.1"/>
    <property type="molecule type" value="Genomic_DNA"/>
</dbReference>
<keyword evidence="3" id="KW-1185">Reference proteome</keyword>
<evidence type="ECO:0000259" key="1">
    <source>
        <dbReference type="Pfam" id="PF14111"/>
    </source>
</evidence>
<accession>A0AAV5I0T5</accession>
<evidence type="ECO:0000313" key="3">
    <source>
        <dbReference type="Proteomes" id="UP001054252"/>
    </source>
</evidence>
<dbReference type="Pfam" id="PF14111">
    <property type="entry name" value="DUF4283"/>
    <property type="match status" value="1"/>
</dbReference>